<organism evidence="1 2">
    <name type="scientific">Engystomops pustulosus</name>
    <name type="common">Tungara frog</name>
    <name type="synonym">Physalaemus pustulosus</name>
    <dbReference type="NCBI Taxonomy" id="76066"/>
    <lineage>
        <taxon>Eukaryota</taxon>
        <taxon>Metazoa</taxon>
        <taxon>Chordata</taxon>
        <taxon>Craniata</taxon>
        <taxon>Vertebrata</taxon>
        <taxon>Euteleostomi</taxon>
        <taxon>Amphibia</taxon>
        <taxon>Batrachia</taxon>
        <taxon>Anura</taxon>
        <taxon>Neobatrachia</taxon>
        <taxon>Hyloidea</taxon>
        <taxon>Leptodactylidae</taxon>
        <taxon>Leiuperinae</taxon>
        <taxon>Engystomops</taxon>
    </lineage>
</organism>
<dbReference type="AlphaFoldDB" id="A0AAV7A8M9"/>
<dbReference type="EMBL" id="WNYA01000008">
    <property type="protein sequence ID" value="KAG8557572.1"/>
    <property type="molecule type" value="Genomic_DNA"/>
</dbReference>
<comment type="caution">
    <text evidence="1">The sequence shown here is derived from an EMBL/GenBank/DDBJ whole genome shotgun (WGS) entry which is preliminary data.</text>
</comment>
<accession>A0AAV7A8M9</accession>
<proteinExistence type="predicted"/>
<evidence type="ECO:0000313" key="1">
    <source>
        <dbReference type="EMBL" id="KAG8557572.1"/>
    </source>
</evidence>
<sequence length="82" mass="9294">MKGHGCLSLTQPIHPTRGEREDDCRETIVIYRGFRSTPLCPSLSYLYQSSIICQSPLTPDKVRNARRLRGFPAFQAPAIKFV</sequence>
<evidence type="ECO:0000313" key="2">
    <source>
        <dbReference type="Proteomes" id="UP000824782"/>
    </source>
</evidence>
<dbReference type="Proteomes" id="UP000824782">
    <property type="component" value="Unassembled WGS sequence"/>
</dbReference>
<name>A0AAV7A8M9_ENGPU</name>
<protein>
    <submittedName>
        <fullName evidence="1">Uncharacterized protein</fullName>
    </submittedName>
</protein>
<keyword evidence="2" id="KW-1185">Reference proteome</keyword>
<reference evidence="1" key="1">
    <citation type="thesis" date="2020" institute="ProQuest LLC" country="789 East Eisenhower Parkway, Ann Arbor, MI, USA">
        <title>Comparative Genomics and Chromosome Evolution.</title>
        <authorList>
            <person name="Mudd A.B."/>
        </authorList>
    </citation>
    <scope>NUCLEOTIDE SEQUENCE</scope>
    <source>
        <strain evidence="1">237g6f4</strain>
        <tissue evidence="1">Blood</tissue>
    </source>
</reference>
<gene>
    <name evidence="1" type="ORF">GDO81_016662</name>
</gene>